<keyword evidence="2" id="KW-0378">Hydrolase</keyword>
<dbReference type="Gene3D" id="3.90.1570.10">
    <property type="entry name" value="tt1808, chain A"/>
    <property type="match status" value="1"/>
</dbReference>
<name>A0A7W8E577_9BACT</name>
<comment type="caution">
    <text evidence="2">The sequence shown here is derived from an EMBL/GenBank/DDBJ whole genome shotgun (WGS) entry which is preliminary data.</text>
</comment>
<evidence type="ECO:0000259" key="1">
    <source>
        <dbReference type="Pfam" id="PF05685"/>
    </source>
</evidence>
<dbReference type="InterPro" id="IPR008538">
    <property type="entry name" value="Uma2"/>
</dbReference>
<evidence type="ECO:0000313" key="2">
    <source>
        <dbReference type="EMBL" id="MBB5058999.1"/>
    </source>
</evidence>
<gene>
    <name evidence="2" type="ORF">HDF16_003722</name>
</gene>
<organism evidence="2 3">
    <name type="scientific">Granulicella aggregans</name>
    <dbReference type="NCBI Taxonomy" id="474949"/>
    <lineage>
        <taxon>Bacteria</taxon>
        <taxon>Pseudomonadati</taxon>
        <taxon>Acidobacteriota</taxon>
        <taxon>Terriglobia</taxon>
        <taxon>Terriglobales</taxon>
        <taxon>Acidobacteriaceae</taxon>
        <taxon>Granulicella</taxon>
    </lineage>
</organism>
<feature type="domain" description="Putative restriction endonuclease" evidence="1">
    <location>
        <begin position="23"/>
        <end position="194"/>
    </location>
</feature>
<dbReference type="EMBL" id="JACHIP010000005">
    <property type="protein sequence ID" value="MBB5058999.1"/>
    <property type="molecule type" value="Genomic_DNA"/>
</dbReference>
<reference evidence="2 3" key="1">
    <citation type="submission" date="2020-08" db="EMBL/GenBank/DDBJ databases">
        <title>Genomic Encyclopedia of Type Strains, Phase IV (KMG-V): Genome sequencing to study the core and pangenomes of soil and plant-associated prokaryotes.</title>
        <authorList>
            <person name="Whitman W."/>
        </authorList>
    </citation>
    <scope>NUCLEOTIDE SEQUENCE [LARGE SCALE GENOMIC DNA]</scope>
    <source>
        <strain evidence="2 3">M8UP14</strain>
    </source>
</reference>
<dbReference type="SUPFAM" id="SSF52980">
    <property type="entry name" value="Restriction endonuclease-like"/>
    <property type="match status" value="1"/>
</dbReference>
<keyword evidence="2" id="KW-0540">Nuclease</keyword>
<evidence type="ECO:0000313" key="3">
    <source>
        <dbReference type="Proteomes" id="UP000540989"/>
    </source>
</evidence>
<dbReference type="AlphaFoldDB" id="A0A7W8E577"/>
<keyword evidence="2" id="KW-0255">Endonuclease</keyword>
<accession>A0A7W8E577</accession>
<protein>
    <submittedName>
        <fullName evidence="2">Uma2 family endonuclease</fullName>
    </submittedName>
</protein>
<dbReference type="Pfam" id="PF05685">
    <property type="entry name" value="Uma2"/>
    <property type="match status" value="1"/>
</dbReference>
<dbReference type="GO" id="GO:0004519">
    <property type="term" value="F:endonuclease activity"/>
    <property type="evidence" value="ECO:0007669"/>
    <property type="project" value="UniProtKB-KW"/>
</dbReference>
<dbReference type="CDD" id="cd06260">
    <property type="entry name" value="DUF820-like"/>
    <property type="match status" value="1"/>
</dbReference>
<keyword evidence="3" id="KW-1185">Reference proteome</keyword>
<proteinExistence type="predicted"/>
<dbReference type="PANTHER" id="PTHR34107">
    <property type="entry name" value="SLL0198 PROTEIN-RELATED"/>
    <property type="match status" value="1"/>
</dbReference>
<dbReference type="PANTHER" id="PTHR34107:SF7">
    <property type="entry name" value="SLR2092 PROTEIN"/>
    <property type="match status" value="1"/>
</dbReference>
<dbReference type="InterPro" id="IPR012296">
    <property type="entry name" value="Nuclease_put_TT1808"/>
</dbReference>
<sequence length="201" mass="22491">MNLDLSSLDLPIRLRPETPMSDEELMRFSRENRPYRMEREPNGEILIMTPTGYRTGSTNQRISQALGVWADEDGRGVVFDSSTGFTLSNGAIRSPDASWLSHRKGDALTPEQQTGYAPVCPEFVIELTSPSDRLENVKKKVLDEWIANGTELAWLVDSQTRRVTIYRPGQEAEVLEDPTSVQGTGCVAGFELVMERIWGGK</sequence>
<dbReference type="Proteomes" id="UP000540989">
    <property type="component" value="Unassembled WGS sequence"/>
</dbReference>
<dbReference type="InterPro" id="IPR011335">
    <property type="entry name" value="Restrct_endonuc-II-like"/>
</dbReference>